<proteinExistence type="predicted"/>
<comment type="caution">
    <text evidence="1">The sequence shown here is derived from an EMBL/GenBank/DDBJ whole genome shotgun (WGS) entry which is preliminary data.</text>
</comment>
<sequence length="52" mass="5905">MREHDTSKKAINAAIKIIIVNENPNKHDEYSKIFMSPLVAGLLQRLQLSQAE</sequence>
<name>A0ABP2C8H8_9FIRM</name>
<dbReference type="EMBL" id="FCOW01000011">
    <property type="protein sequence ID" value="CVK19659.1"/>
    <property type="molecule type" value="Genomic_DNA"/>
</dbReference>
<organism evidence="1 2">
    <name type="scientific">Sporomusa sphaeroides DSM 2875</name>
    <dbReference type="NCBI Taxonomy" id="1337886"/>
    <lineage>
        <taxon>Bacteria</taxon>
        <taxon>Bacillati</taxon>
        <taxon>Bacillota</taxon>
        <taxon>Negativicutes</taxon>
        <taxon>Selenomonadales</taxon>
        <taxon>Sporomusaceae</taxon>
        <taxon>Sporomusa</taxon>
    </lineage>
</organism>
<reference evidence="1 2" key="1">
    <citation type="submission" date="2016-01" db="EMBL/GenBank/DDBJ databases">
        <authorList>
            <person name="Brown R."/>
        </authorList>
    </citation>
    <scope>NUCLEOTIDE SEQUENCE [LARGE SCALE GENOMIC DNA]</scope>
    <source>
        <strain evidence="1">Sporomusa sphaeroides DSM 2875</strain>
    </source>
</reference>
<protein>
    <submittedName>
        <fullName evidence="1">Uncharacterized protein</fullName>
    </submittedName>
</protein>
<evidence type="ECO:0000313" key="1">
    <source>
        <dbReference type="EMBL" id="CVK19659.1"/>
    </source>
</evidence>
<dbReference type="RefSeq" id="WP_158027060.1">
    <property type="nucleotide sequence ID" value="NZ_CP146991.1"/>
</dbReference>
<evidence type="ECO:0000313" key="2">
    <source>
        <dbReference type="Proteomes" id="UP000245702"/>
    </source>
</evidence>
<keyword evidence="2" id="KW-1185">Reference proteome</keyword>
<dbReference type="Proteomes" id="UP000245702">
    <property type="component" value="Unassembled WGS sequence"/>
</dbReference>
<accession>A0ABP2C8H8</accession>
<gene>
    <name evidence="1" type="ORF">SSPH_02314</name>
</gene>